<dbReference type="InterPro" id="IPR051267">
    <property type="entry name" value="STEAP_metalloreductase"/>
</dbReference>
<sequence>MRIGVIGAGWLGGTVGQVWVRAGHEVLFSSRHPDELVSMTRQLGPRASVGTPRQAAEFGSVVLFAVPYAALPQLGRDLRTALRGKVALDACNPPPGRDDALAREALTHGVGPTSAKYLPGTRLVRAFSAVDATAVEASSARQSGLLAVPIAGDDTPAVQVAAQLVRDAGCEPLVVGNLAAAIRFQRGGPGFRANTTLPELRRLLGLPEKD</sequence>
<evidence type="ECO:0000313" key="4">
    <source>
        <dbReference type="Proteomes" id="UP001516472"/>
    </source>
</evidence>
<dbReference type="PANTHER" id="PTHR14239">
    <property type="entry name" value="DUDULIN-RELATED"/>
    <property type="match status" value="1"/>
</dbReference>
<proteinExistence type="predicted"/>
<dbReference type="InterPro" id="IPR028939">
    <property type="entry name" value="P5C_Rdtase_cat_N"/>
</dbReference>
<gene>
    <name evidence="3" type="ORF">G4177_33675</name>
</gene>
<organism evidence="3 4">
    <name type="scientific">Corallococcus soli</name>
    <dbReference type="NCBI Taxonomy" id="2710757"/>
    <lineage>
        <taxon>Bacteria</taxon>
        <taxon>Pseudomonadati</taxon>
        <taxon>Myxococcota</taxon>
        <taxon>Myxococcia</taxon>
        <taxon>Myxococcales</taxon>
        <taxon>Cystobacterineae</taxon>
        <taxon>Myxococcaceae</taxon>
        <taxon>Corallococcus</taxon>
    </lineage>
</organism>
<evidence type="ECO:0000313" key="3">
    <source>
        <dbReference type="EMBL" id="MBE4753111.1"/>
    </source>
</evidence>
<dbReference type="Proteomes" id="UP001516472">
    <property type="component" value="Unassembled WGS sequence"/>
</dbReference>
<dbReference type="EMBL" id="JAAIYO010000016">
    <property type="protein sequence ID" value="MBE4753111.1"/>
    <property type="molecule type" value="Genomic_DNA"/>
</dbReference>
<evidence type="ECO:0000259" key="2">
    <source>
        <dbReference type="Pfam" id="PF03807"/>
    </source>
</evidence>
<keyword evidence="4" id="KW-1185">Reference proteome</keyword>
<dbReference type="PANTHER" id="PTHR14239:SF10">
    <property type="entry name" value="REDUCTASE"/>
    <property type="match status" value="1"/>
</dbReference>
<keyword evidence="1" id="KW-0560">Oxidoreductase</keyword>
<dbReference type="Pfam" id="PF03807">
    <property type="entry name" value="F420_oxidored"/>
    <property type="match status" value="1"/>
</dbReference>
<dbReference type="InterPro" id="IPR036291">
    <property type="entry name" value="NAD(P)-bd_dom_sf"/>
</dbReference>
<reference evidence="3 4" key="1">
    <citation type="submission" date="2020-02" db="EMBL/GenBank/DDBJ databases">
        <authorList>
            <person name="Babadi Z.K."/>
            <person name="Risdian C."/>
            <person name="Ebrahimipour G.H."/>
            <person name="Wink J."/>
        </authorList>
    </citation>
    <scope>NUCLEOTIDE SEQUENCE [LARGE SCALE GENOMIC DNA]</scope>
    <source>
        <strain evidence="3 4">ZKHCc1 1396</strain>
    </source>
</reference>
<dbReference type="SUPFAM" id="SSF51735">
    <property type="entry name" value="NAD(P)-binding Rossmann-fold domains"/>
    <property type="match status" value="1"/>
</dbReference>
<feature type="domain" description="Pyrroline-5-carboxylate reductase catalytic N-terminal" evidence="2">
    <location>
        <begin position="2"/>
        <end position="93"/>
    </location>
</feature>
<name>A0ABR9PYV9_9BACT</name>
<accession>A0ABR9PYV9</accession>
<protein>
    <submittedName>
        <fullName evidence="3">NADPH-dependent F420 reductase</fullName>
    </submittedName>
</protein>
<evidence type="ECO:0000256" key="1">
    <source>
        <dbReference type="ARBA" id="ARBA00023002"/>
    </source>
</evidence>
<comment type="caution">
    <text evidence="3">The sequence shown here is derived from an EMBL/GenBank/DDBJ whole genome shotgun (WGS) entry which is preliminary data.</text>
</comment>
<dbReference type="Gene3D" id="3.40.50.720">
    <property type="entry name" value="NAD(P)-binding Rossmann-like Domain"/>
    <property type="match status" value="1"/>
</dbReference>